<comment type="caution">
    <text evidence="13">The sequence shown here is derived from an EMBL/GenBank/DDBJ whole genome shotgun (WGS) entry which is preliminary data.</text>
</comment>
<dbReference type="PANTHER" id="PTHR31297">
    <property type="entry name" value="GLUCAN ENDO-1,6-BETA-GLUCOSIDASE B"/>
    <property type="match status" value="1"/>
</dbReference>
<evidence type="ECO:0000256" key="6">
    <source>
        <dbReference type="ARBA" id="ARBA00023295"/>
    </source>
</evidence>
<organism evidence="13 14">
    <name type="scientific">Phyllosticta capitalensis</name>
    <dbReference type="NCBI Taxonomy" id="121624"/>
    <lineage>
        <taxon>Eukaryota</taxon>
        <taxon>Fungi</taxon>
        <taxon>Dikarya</taxon>
        <taxon>Ascomycota</taxon>
        <taxon>Pezizomycotina</taxon>
        <taxon>Dothideomycetes</taxon>
        <taxon>Dothideomycetes incertae sedis</taxon>
        <taxon>Botryosphaeriales</taxon>
        <taxon>Phyllostictaceae</taxon>
        <taxon>Phyllosticta</taxon>
    </lineage>
</organism>
<evidence type="ECO:0000256" key="3">
    <source>
        <dbReference type="ARBA" id="ARBA00022801"/>
    </source>
</evidence>
<dbReference type="InterPro" id="IPR014756">
    <property type="entry name" value="Ig_E-set"/>
</dbReference>
<evidence type="ECO:0000313" key="13">
    <source>
        <dbReference type="EMBL" id="KAK8230678.1"/>
    </source>
</evidence>
<protein>
    <submittedName>
        <fullName evidence="13">Endoglucanase D</fullName>
    </submittedName>
</protein>
<dbReference type="SUPFAM" id="SSF51445">
    <property type="entry name" value="(Trans)glycosidases"/>
    <property type="match status" value="1"/>
</dbReference>
<evidence type="ECO:0000256" key="5">
    <source>
        <dbReference type="ARBA" id="ARBA00023277"/>
    </source>
</evidence>
<evidence type="ECO:0000256" key="4">
    <source>
        <dbReference type="ARBA" id="ARBA00023001"/>
    </source>
</evidence>
<dbReference type="PANTHER" id="PTHR31297:SF41">
    <property type="entry name" value="ENDOGLUCANASE, PUTATIVE (AFU_ORTHOLOGUE AFUA_5G01830)-RELATED"/>
    <property type="match status" value="1"/>
</dbReference>
<keyword evidence="14" id="KW-1185">Reference proteome</keyword>
<comment type="similarity">
    <text evidence="1 9">Belongs to the glycosyl hydrolase 5 (cellulase A) family.</text>
</comment>
<dbReference type="PIRSF" id="PIRSF001043">
    <property type="entry name" value="Endoglucanase_B"/>
    <property type="match status" value="1"/>
</dbReference>
<dbReference type="Pfam" id="PF03442">
    <property type="entry name" value="CBM_X2"/>
    <property type="match status" value="1"/>
</dbReference>
<name>A0ABR1YJH2_9PEZI</name>
<sequence>MKPSFLFPFIASAATTVSARSIPPYPLSNSTAASSLGGPSSCNGTASFKDISAHDFVEALNPGWNLGNTLDATPDEGDWGNAPVVAETFGYVKEAGFNSVRIPVTWAYHFKTQARDYTVDPAWLQRVSDVIDMVTDRGLYAIVNVHHDSWIWANLDTPANYSSIEDKFYNLWFQIGTKLACKSELVAFEPLNEPAGSTAEAGAEMNRLNDIFLKAINDAGGFNSKRVVTLVGLGEDAAKTSQWFQRPNGTYSNPWALQYHYYSPYAFIFSAWGKTIWGSDDDKAALETDVGGFRRNFSDIPVLIGEWAASTTNTETAARWKYFDSLVSTAKKYNTSTVLWDNGQDFFDRNANVWRDQSAIDIFMGAAAGVANALADSTTDNQTTTQSSSAYIWQKGNDTVSDQKIPFLFNGNQISRITKGGQALAEGTDFSVDGSSVVFKKSFLSTIFANRAPGIKANLTLEFDSAAAPLTIQAVQWDVPTIGNNTISAKAAGSGEYKIPVTYKGLKKLAAVRALKQDGSILIDDYTQWFGALEKGRMTYSSQWTWDDSHVILENAVAQAVSSAKQPVVLTFEFYPRVPGNSLNVTMTP</sequence>
<feature type="domain" description="Carbohydrate binding X2" evidence="12">
    <location>
        <begin position="386"/>
        <end position="469"/>
    </location>
</feature>
<dbReference type="InterPro" id="IPR013783">
    <property type="entry name" value="Ig-like_fold"/>
</dbReference>
<evidence type="ECO:0000259" key="12">
    <source>
        <dbReference type="Pfam" id="PF03442"/>
    </source>
</evidence>
<feature type="signal peptide" evidence="10">
    <location>
        <begin position="1"/>
        <end position="19"/>
    </location>
</feature>
<dbReference type="EMBL" id="JBBWRZ010000008">
    <property type="protein sequence ID" value="KAK8230678.1"/>
    <property type="molecule type" value="Genomic_DNA"/>
</dbReference>
<evidence type="ECO:0000256" key="10">
    <source>
        <dbReference type="SAM" id="SignalP"/>
    </source>
</evidence>
<evidence type="ECO:0000256" key="8">
    <source>
        <dbReference type="ARBA" id="ARBA00023326"/>
    </source>
</evidence>
<dbReference type="Gene3D" id="2.60.40.10">
    <property type="entry name" value="Immunoglobulins"/>
    <property type="match status" value="1"/>
</dbReference>
<keyword evidence="4" id="KW-0136">Cellulose degradation</keyword>
<evidence type="ECO:0000256" key="7">
    <source>
        <dbReference type="ARBA" id="ARBA00023316"/>
    </source>
</evidence>
<keyword evidence="7" id="KW-0961">Cell wall biogenesis/degradation</keyword>
<dbReference type="InterPro" id="IPR050386">
    <property type="entry name" value="Glycosyl_hydrolase_5"/>
</dbReference>
<dbReference type="SUPFAM" id="SSF81296">
    <property type="entry name" value="E set domains"/>
    <property type="match status" value="1"/>
</dbReference>
<dbReference type="InterPro" id="IPR016282">
    <property type="entry name" value="Glyco_hydro_5_endoGlcnase_B"/>
</dbReference>
<proteinExistence type="inferred from homology"/>
<keyword evidence="5" id="KW-0119">Carbohydrate metabolism</keyword>
<keyword evidence="8" id="KW-0624">Polysaccharide degradation</keyword>
<evidence type="ECO:0000256" key="2">
    <source>
        <dbReference type="ARBA" id="ARBA00022729"/>
    </source>
</evidence>
<keyword evidence="3 9" id="KW-0378">Hydrolase</keyword>
<evidence type="ECO:0000313" key="14">
    <source>
        <dbReference type="Proteomes" id="UP001492380"/>
    </source>
</evidence>
<evidence type="ECO:0000259" key="11">
    <source>
        <dbReference type="Pfam" id="PF00150"/>
    </source>
</evidence>
<evidence type="ECO:0000256" key="1">
    <source>
        <dbReference type="ARBA" id="ARBA00005641"/>
    </source>
</evidence>
<accession>A0ABR1YJH2</accession>
<dbReference type="Pfam" id="PF00150">
    <property type="entry name" value="Cellulase"/>
    <property type="match status" value="1"/>
</dbReference>
<dbReference type="Gene3D" id="3.20.20.80">
    <property type="entry name" value="Glycosidases"/>
    <property type="match status" value="1"/>
</dbReference>
<gene>
    <name evidence="13" type="ORF">HDK90DRAFT_330035</name>
</gene>
<feature type="domain" description="Glycoside hydrolase family 5" evidence="11">
    <location>
        <begin position="77"/>
        <end position="344"/>
    </location>
</feature>
<dbReference type="InterPro" id="IPR017853">
    <property type="entry name" value="GH"/>
</dbReference>
<keyword evidence="2 10" id="KW-0732">Signal</keyword>
<dbReference type="InterPro" id="IPR005102">
    <property type="entry name" value="Carbo-bd_X2"/>
</dbReference>
<keyword evidence="6 9" id="KW-0326">Glycosidase</keyword>
<dbReference type="Proteomes" id="UP001492380">
    <property type="component" value="Unassembled WGS sequence"/>
</dbReference>
<evidence type="ECO:0000256" key="9">
    <source>
        <dbReference type="RuleBase" id="RU361153"/>
    </source>
</evidence>
<reference evidence="13 14" key="1">
    <citation type="submission" date="2024-04" db="EMBL/GenBank/DDBJ databases">
        <title>Phyllosticta paracitricarpa is synonymous to the EU quarantine fungus P. citricarpa based on phylogenomic analyses.</title>
        <authorList>
            <consortium name="Lawrence Berkeley National Laboratory"/>
            <person name="Van Ingen-Buijs V.A."/>
            <person name="Van Westerhoven A.C."/>
            <person name="Haridas S."/>
            <person name="Skiadas P."/>
            <person name="Martin F."/>
            <person name="Groenewald J.Z."/>
            <person name="Crous P.W."/>
            <person name="Seidl M.F."/>
        </authorList>
    </citation>
    <scope>NUCLEOTIDE SEQUENCE [LARGE SCALE GENOMIC DNA]</scope>
    <source>
        <strain evidence="13 14">CBS 123374</strain>
    </source>
</reference>
<dbReference type="InterPro" id="IPR001547">
    <property type="entry name" value="Glyco_hydro_5"/>
</dbReference>
<feature type="chain" id="PRO_5045633651" evidence="10">
    <location>
        <begin position="20"/>
        <end position="589"/>
    </location>
</feature>